<dbReference type="EMBL" id="ACVC01000142">
    <property type="protein sequence ID" value="EFO63192.1"/>
    <property type="molecule type" value="Genomic_DNA"/>
</dbReference>
<evidence type="ECO:0000313" key="2">
    <source>
        <dbReference type="EMBL" id="EFO63192.1"/>
    </source>
</evidence>
<name>E1F348_GIAIA</name>
<dbReference type="OMA" id="FSFTQYY"/>
<dbReference type="OrthoDB" id="10255817at2759"/>
<comment type="caution">
    <text evidence="2">The sequence shown here is derived from an EMBL/GenBank/DDBJ whole genome shotgun (WGS) entry which is preliminary data.</text>
</comment>
<dbReference type="InterPro" id="IPR038664">
    <property type="entry name" value="Gar1/Naf1_Cbf5-bd_sf"/>
</dbReference>
<dbReference type="Proteomes" id="UP000008974">
    <property type="component" value="Unassembled WGS sequence"/>
</dbReference>
<feature type="region of interest" description="Disordered" evidence="1">
    <location>
        <begin position="35"/>
        <end position="70"/>
    </location>
</feature>
<evidence type="ECO:0000313" key="3">
    <source>
        <dbReference type="Proteomes" id="UP000008974"/>
    </source>
</evidence>
<gene>
    <name evidence="2" type="ORF">GLP15_984</name>
</gene>
<dbReference type="VEuPathDB" id="GiardiaDB:GLP15_984"/>
<dbReference type="Gene3D" id="2.40.10.230">
    <property type="entry name" value="Probable tRNA pseudouridine synthase domain"/>
    <property type="match status" value="1"/>
</dbReference>
<protein>
    <submittedName>
        <fullName evidence="2">Uncharacterized protein</fullName>
    </submittedName>
</protein>
<reference evidence="2 3" key="1">
    <citation type="journal article" date="2010" name="BMC Genomics">
        <title>Genome analysis and comparative genomics of a Giardia intestinalis assemblage E isolate.</title>
        <authorList>
            <person name="Jerlstrom-Hultqvist J."/>
            <person name="Franzen O."/>
            <person name="Ankarklev J."/>
            <person name="Xu F."/>
            <person name="Nohynkova E."/>
            <person name="Andersson J.O."/>
            <person name="Svard S.G."/>
            <person name="Andersson B."/>
        </authorList>
    </citation>
    <scope>NUCLEOTIDE SEQUENCE [LARGE SCALE GENOMIC DNA]</scope>
    <source>
        <strain evidence="2 3">P15</strain>
    </source>
</reference>
<organism evidence="2 3">
    <name type="scientific">Giardia intestinalis (strain P15)</name>
    <name type="common">Giardia lamblia</name>
    <dbReference type="NCBI Taxonomy" id="658858"/>
    <lineage>
        <taxon>Eukaryota</taxon>
        <taxon>Metamonada</taxon>
        <taxon>Diplomonadida</taxon>
        <taxon>Hexamitidae</taxon>
        <taxon>Giardiinae</taxon>
        <taxon>Giardia</taxon>
    </lineage>
</organism>
<accession>E1F348</accession>
<evidence type="ECO:0000256" key="1">
    <source>
        <dbReference type="SAM" id="MobiDB-lite"/>
    </source>
</evidence>
<proteinExistence type="predicted"/>
<dbReference type="AlphaFoldDB" id="E1F348"/>
<sequence>MLSAREFFNCTTSWMSSSGLLIPPELQTLHVELTESDDPTEDATDPHAKSTIDESAPATESDPSHTNQSHNLNDGFSFTQYYTPLQDIALSLDMLICIGHVESIVGSAAMVKGTLSAEPPLEAIEDADKPFFIEGVVYSIDGVPTGQIVDVWGSVDSPIYTIQLIASSRLQKGDKVLVDHSTATRAKVNMGKSDSSDD</sequence>